<evidence type="ECO:0000313" key="2">
    <source>
        <dbReference type="EMBL" id="TXL57959.1"/>
    </source>
</evidence>
<gene>
    <name evidence="2" type="ORF">FHP06_11550</name>
</gene>
<proteinExistence type="predicted"/>
<dbReference type="Pfam" id="PF14012">
    <property type="entry name" value="DUF4229"/>
    <property type="match status" value="1"/>
</dbReference>
<name>A0A5C8NGT5_9ACTN</name>
<comment type="caution">
    <text evidence="2">The sequence shown here is derived from an EMBL/GenBank/DDBJ whole genome shotgun (WGS) entry which is preliminary data.</text>
</comment>
<accession>A0A5C8NGT5</accession>
<keyword evidence="1" id="KW-1133">Transmembrane helix</keyword>
<feature type="transmembrane region" description="Helical" evidence="1">
    <location>
        <begin position="36"/>
        <end position="58"/>
    </location>
</feature>
<dbReference type="InterPro" id="IPR025323">
    <property type="entry name" value="DUF4229"/>
</dbReference>
<keyword evidence="1" id="KW-0812">Transmembrane</keyword>
<keyword evidence="3" id="KW-1185">Reference proteome</keyword>
<reference evidence="2 3" key="1">
    <citation type="submission" date="2019-06" db="EMBL/GenBank/DDBJ databases">
        <title>Aeromicrobium sp. nov., isolated from a maize field.</title>
        <authorList>
            <person name="Lin S.-Y."/>
            <person name="Tsai C.-F."/>
            <person name="Young C.-C."/>
        </authorList>
    </citation>
    <scope>NUCLEOTIDE SEQUENCE [LARGE SCALE GENOMIC DNA]</scope>
    <source>
        <strain evidence="2 3">CC-CFT486</strain>
    </source>
</reference>
<dbReference type="AlphaFoldDB" id="A0A5C8NGT5"/>
<dbReference type="Proteomes" id="UP000321571">
    <property type="component" value="Unassembled WGS sequence"/>
</dbReference>
<feature type="transmembrane region" description="Helical" evidence="1">
    <location>
        <begin position="12"/>
        <end position="30"/>
    </location>
</feature>
<sequence length="87" mass="9578">MKAFWIYTLARIAVFVAVYAAIWGLASIWYDISLLNLAVLLVAAILSAVISIVALGGLRDDLARNIEQRASRIADRIEESRSAEDVD</sequence>
<evidence type="ECO:0000256" key="1">
    <source>
        <dbReference type="SAM" id="Phobius"/>
    </source>
</evidence>
<dbReference type="OrthoDB" id="3748743at2"/>
<evidence type="ECO:0000313" key="3">
    <source>
        <dbReference type="Proteomes" id="UP000321571"/>
    </source>
</evidence>
<protein>
    <submittedName>
        <fullName evidence="2">DUF4229 domain-containing protein</fullName>
    </submittedName>
</protein>
<organism evidence="2 3">
    <name type="scientific">Aeromicrobium terrae</name>
    <dbReference type="NCBI Taxonomy" id="2498846"/>
    <lineage>
        <taxon>Bacteria</taxon>
        <taxon>Bacillati</taxon>
        <taxon>Actinomycetota</taxon>
        <taxon>Actinomycetes</taxon>
        <taxon>Propionibacteriales</taxon>
        <taxon>Nocardioidaceae</taxon>
        <taxon>Aeromicrobium</taxon>
    </lineage>
</organism>
<keyword evidence="1" id="KW-0472">Membrane</keyword>
<dbReference type="EMBL" id="VDUX01000005">
    <property type="protein sequence ID" value="TXL57959.1"/>
    <property type="molecule type" value="Genomic_DNA"/>
</dbReference>
<dbReference type="RefSeq" id="WP_147686895.1">
    <property type="nucleotide sequence ID" value="NZ_VDUX01000005.1"/>
</dbReference>